<dbReference type="AlphaFoldDB" id="A0A2T0M5E7"/>
<proteinExistence type="predicted"/>
<organism evidence="2 3">
    <name type="scientific">Nonomuraea fuscirosea</name>
    <dbReference type="NCBI Taxonomy" id="1291556"/>
    <lineage>
        <taxon>Bacteria</taxon>
        <taxon>Bacillati</taxon>
        <taxon>Actinomycetota</taxon>
        <taxon>Actinomycetes</taxon>
        <taxon>Streptosporangiales</taxon>
        <taxon>Streptosporangiaceae</taxon>
        <taxon>Nonomuraea</taxon>
    </lineage>
</organism>
<sequence>MLTSTRRDDQSALDLITHSPDGESRGTPFRAGDFFPMSPTKHILSAVGTPAGEARPWGLRHLVAPTPVASGNHGGNGSNESSETTSDGNGPNEEKVKD</sequence>
<reference evidence="2 3" key="1">
    <citation type="submission" date="2018-03" db="EMBL/GenBank/DDBJ databases">
        <title>Genomic Encyclopedia of Type Strains, Phase III (KMG-III): the genomes of soil and plant-associated and newly described type strains.</title>
        <authorList>
            <person name="Whitman W."/>
        </authorList>
    </citation>
    <scope>NUCLEOTIDE SEQUENCE [LARGE SCALE GENOMIC DNA]</scope>
    <source>
        <strain evidence="2 3">CGMCC 4.7104</strain>
    </source>
</reference>
<evidence type="ECO:0000313" key="3">
    <source>
        <dbReference type="Proteomes" id="UP000238312"/>
    </source>
</evidence>
<dbReference type="RefSeq" id="WP_106251703.1">
    <property type="nucleotide sequence ID" value="NZ_JBFAIB010000037.1"/>
</dbReference>
<feature type="region of interest" description="Disordered" evidence="1">
    <location>
        <begin position="64"/>
        <end position="98"/>
    </location>
</feature>
<accession>A0A2T0M5E7</accession>
<feature type="region of interest" description="Disordered" evidence="1">
    <location>
        <begin position="1"/>
        <end position="34"/>
    </location>
</feature>
<comment type="caution">
    <text evidence="2">The sequence shown here is derived from an EMBL/GenBank/DDBJ whole genome shotgun (WGS) entry which is preliminary data.</text>
</comment>
<dbReference type="EMBL" id="PVNG01000031">
    <property type="protein sequence ID" value="PRX52671.1"/>
    <property type="molecule type" value="Genomic_DNA"/>
</dbReference>
<name>A0A2T0M5E7_9ACTN</name>
<evidence type="ECO:0000313" key="2">
    <source>
        <dbReference type="EMBL" id="PRX52671.1"/>
    </source>
</evidence>
<keyword evidence="3" id="KW-1185">Reference proteome</keyword>
<gene>
    <name evidence="2" type="ORF">B0I32_13168</name>
</gene>
<feature type="compositionally biased region" description="Basic and acidic residues" evidence="1">
    <location>
        <begin position="1"/>
        <end position="10"/>
    </location>
</feature>
<dbReference type="Proteomes" id="UP000238312">
    <property type="component" value="Unassembled WGS sequence"/>
</dbReference>
<protein>
    <submittedName>
        <fullName evidence="2">Uncharacterized protein</fullName>
    </submittedName>
</protein>
<feature type="compositionally biased region" description="Low complexity" evidence="1">
    <location>
        <begin position="78"/>
        <end position="89"/>
    </location>
</feature>
<dbReference type="OrthoDB" id="4306004at2"/>
<evidence type="ECO:0000256" key="1">
    <source>
        <dbReference type="SAM" id="MobiDB-lite"/>
    </source>
</evidence>